<evidence type="ECO:0000313" key="2">
    <source>
        <dbReference type="Proteomes" id="UP000887159"/>
    </source>
</evidence>
<name>A0A8X6W7D9_TRICX</name>
<sequence>MNCLTAYQTLPWPARSPDPYPIEHVCDMMRRRMYLPGNAHDLARQLEQTCQEIPQETIGVPYHTMSHRVAACIHPRVGSTPY</sequence>
<dbReference type="Gene3D" id="3.30.420.10">
    <property type="entry name" value="Ribonuclease H-like superfamily/Ribonuclease H"/>
    <property type="match status" value="1"/>
</dbReference>
<dbReference type="InterPro" id="IPR036397">
    <property type="entry name" value="RNaseH_sf"/>
</dbReference>
<evidence type="ECO:0000313" key="1">
    <source>
        <dbReference type="EMBL" id="GFY29382.1"/>
    </source>
</evidence>
<dbReference type="GO" id="GO:0003676">
    <property type="term" value="F:nucleic acid binding"/>
    <property type="evidence" value="ECO:0007669"/>
    <property type="project" value="InterPro"/>
</dbReference>
<proteinExistence type="predicted"/>
<dbReference type="AlphaFoldDB" id="A0A8X6W7D9"/>
<comment type="caution">
    <text evidence="1">The sequence shown here is derived from an EMBL/GenBank/DDBJ whole genome shotgun (WGS) entry which is preliminary data.</text>
</comment>
<dbReference type="EMBL" id="BMAU01021387">
    <property type="protein sequence ID" value="GFY29382.1"/>
    <property type="molecule type" value="Genomic_DNA"/>
</dbReference>
<gene>
    <name evidence="1" type="primary">X975_10888</name>
    <name evidence="1" type="ORF">TNCV_4725091</name>
</gene>
<dbReference type="Proteomes" id="UP000887159">
    <property type="component" value="Unassembled WGS sequence"/>
</dbReference>
<protein>
    <submittedName>
        <fullName evidence="1">Transposable element Tcb1 transposase</fullName>
    </submittedName>
</protein>
<organism evidence="1 2">
    <name type="scientific">Trichonephila clavipes</name>
    <name type="common">Golden silk orbweaver</name>
    <name type="synonym">Nephila clavipes</name>
    <dbReference type="NCBI Taxonomy" id="2585209"/>
    <lineage>
        <taxon>Eukaryota</taxon>
        <taxon>Metazoa</taxon>
        <taxon>Ecdysozoa</taxon>
        <taxon>Arthropoda</taxon>
        <taxon>Chelicerata</taxon>
        <taxon>Arachnida</taxon>
        <taxon>Araneae</taxon>
        <taxon>Araneomorphae</taxon>
        <taxon>Entelegynae</taxon>
        <taxon>Araneoidea</taxon>
        <taxon>Nephilidae</taxon>
        <taxon>Trichonephila</taxon>
    </lineage>
</organism>
<accession>A0A8X6W7D9</accession>
<reference evidence="1" key="1">
    <citation type="submission" date="2020-08" db="EMBL/GenBank/DDBJ databases">
        <title>Multicomponent nature underlies the extraordinary mechanical properties of spider dragline silk.</title>
        <authorList>
            <person name="Kono N."/>
            <person name="Nakamura H."/>
            <person name="Mori M."/>
            <person name="Yoshida Y."/>
            <person name="Ohtoshi R."/>
            <person name="Malay A.D."/>
            <person name="Moran D.A.P."/>
            <person name="Tomita M."/>
            <person name="Numata K."/>
            <person name="Arakawa K."/>
        </authorList>
    </citation>
    <scope>NUCLEOTIDE SEQUENCE</scope>
</reference>
<keyword evidence="2" id="KW-1185">Reference proteome</keyword>